<dbReference type="InterPro" id="IPR006664">
    <property type="entry name" value="OMP_bac"/>
</dbReference>
<evidence type="ECO:0000256" key="5">
    <source>
        <dbReference type="SAM" id="SignalP"/>
    </source>
</evidence>
<dbReference type="eggNOG" id="COG2885">
    <property type="taxonomic scope" value="Bacteria"/>
</dbReference>
<dbReference type="SUPFAM" id="SSF103088">
    <property type="entry name" value="OmpA-like"/>
    <property type="match status" value="1"/>
</dbReference>
<dbReference type="STRING" id="246200.SPO1462"/>
<dbReference type="CDD" id="cd07185">
    <property type="entry name" value="OmpA_C-like"/>
    <property type="match status" value="1"/>
</dbReference>
<feature type="chain" id="PRO_5004259845" evidence="5">
    <location>
        <begin position="35"/>
        <end position="415"/>
    </location>
</feature>
<evidence type="ECO:0000256" key="1">
    <source>
        <dbReference type="ARBA" id="ARBA00004442"/>
    </source>
</evidence>
<dbReference type="PANTHER" id="PTHR30329:SF21">
    <property type="entry name" value="LIPOPROTEIN YIAD-RELATED"/>
    <property type="match status" value="1"/>
</dbReference>
<sequence length="415" mass="43212">MFVPFVRGQPVMTVRLLRLAACFVVMPYAGTAQDAQPRSDLMTFAQGVLPVSVETGPEQMRTGSPQAIAAIDGNAGGFGMTPKPGSAQAQVTIIYALPSLTRFDRLAVPNIGETPSPSQTFFRDIVISGAVEGPDGPYIPIAGGTLATHADPGLVTELAMEDAVPEVLWLKVLLSGGINVERDKTYFEFSELIGEGTQQPMPMSEGFTGTWKGRGVSIELLQEGAHVTGCYDKTGTLSGTVDGRVLRALGSDPAGIPSQFILIASADGAMRGLRSTNGAPFKPYDGEPAAGAVVCARPEPAPPGCGAVLHGIGFNYDSAAIRPESAVLLNALADGLRGTDAARIEIVGHSSSEGAAEYNRALSQRRAASVVAALVDMGLAADRLAALGKGEDEPIASNADEAGRSLNRRVEVHCR</sequence>
<keyword evidence="3" id="KW-0998">Cell outer membrane</keyword>
<reference evidence="7 8" key="1">
    <citation type="journal article" date="2004" name="Nature">
        <title>Genome sequence of Silicibacter pomeroyi reveals adaptations to the marine environment.</title>
        <authorList>
            <person name="Moran M.A."/>
            <person name="Buchan A."/>
            <person name="Gonzalez J.M."/>
            <person name="Heidelberg J.F."/>
            <person name="Whitman W.B."/>
            <person name="Kiene R.P."/>
            <person name="Henriksen J.R."/>
            <person name="King G.M."/>
            <person name="Belas R."/>
            <person name="Fuqua C."/>
            <person name="Brinkac L."/>
            <person name="Lewis M."/>
            <person name="Johri S."/>
            <person name="Weaver B."/>
            <person name="Pai G."/>
            <person name="Eisen J.A."/>
            <person name="Rahe E."/>
            <person name="Sheldon W.M."/>
            <person name="Ye W."/>
            <person name="Miller T.R."/>
            <person name="Carlton J."/>
            <person name="Rasko D.A."/>
            <person name="Paulsen I.T."/>
            <person name="Ren Q."/>
            <person name="Daugherty S.C."/>
            <person name="Deboy R.T."/>
            <person name="Dodson R.J."/>
            <person name="Durkin A.S."/>
            <person name="Madupu R."/>
            <person name="Nelson W.C."/>
            <person name="Sullivan S.A."/>
            <person name="Rosovitz M.J."/>
            <person name="Haft D.H."/>
            <person name="Selengut J."/>
            <person name="Ward N."/>
        </authorList>
    </citation>
    <scope>NUCLEOTIDE SEQUENCE [LARGE SCALE GENOMIC DNA]</scope>
    <source>
        <strain evidence="8">ATCC 700808 / DSM 15171 / DSS-3</strain>
    </source>
</reference>
<dbReference type="InterPro" id="IPR006665">
    <property type="entry name" value="OmpA-like"/>
</dbReference>
<dbReference type="GO" id="GO:0009279">
    <property type="term" value="C:cell outer membrane"/>
    <property type="evidence" value="ECO:0007669"/>
    <property type="project" value="UniProtKB-SubCell"/>
</dbReference>
<dbReference type="AlphaFoldDB" id="Q5LTF2"/>
<dbReference type="PROSITE" id="PS51123">
    <property type="entry name" value="OMPA_2"/>
    <property type="match status" value="1"/>
</dbReference>
<reference evidence="7 8" key="2">
    <citation type="journal article" date="2014" name="Stand. Genomic Sci.">
        <title>An updated genome annotation for the model marine bacterium Ruegeria pomeroyi DSS-3.</title>
        <authorList>
            <person name="Rivers A.R."/>
            <person name="Smith C.B."/>
            <person name="Moran M.A."/>
        </authorList>
    </citation>
    <scope>GENOME REANNOTATION</scope>
    <source>
        <strain evidence="8">ATCC 700808 / DSM 15171 / DSS-3</strain>
    </source>
</reference>
<protein>
    <submittedName>
        <fullName evidence="7">OmpA family protein</fullName>
    </submittedName>
</protein>
<organism evidence="7 8">
    <name type="scientific">Ruegeria pomeroyi (strain ATCC 700808 / DSM 15171 / DSS-3)</name>
    <name type="common">Silicibacter pomeroyi</name>
    <dbReference type="NCBI Taxonomy" id="246200"/>
    <lineage>
        <taxon>Bacteria</taxon>
        <taxon>Pseudomonadati</taxon>
        <taxon>Pseudomonadota</taxon>
        <taxon>Alphaproteobacteria</taxon>
        <taxon>Rhodobacterales</taxon>
        <taxon>Roseobacteraceae</taxon>
        <taxon>Ruegeria</taxon>
    </lineage>
</organism>
<dbReference type="KEGG" id="sil:SPO1462"/>
<evidence type="ECO:0000256" key="2">
    <source>
        <dbReference type="ARBA" id="ARBA00023136"/>
    </source>
</evidence>
<evidence type="ECO:0000313" key="8">
    <source>
        <dbReference type="Proteomes" id="UP000001023"/>
    </source>
</evidence>
<evidence type="ECO:0000313" key="7">
    <source>
        <dbReference type="EMBL" id="AAV94749.1"/>
    </source>
</evidence>
<evidence type="ECO:0000259" key="6">
    <source>
        <dbReference type="PROSITE" id="PS51123"/>
    </source>
</evidence>
<evidence type="ECO:0000256" key="3">
    <source>
        <dbReference type="ARBA" id="ARBA00023237"/>
    </source>
</evidence>
<keyword evidence="2 4" id="KW-0472">Membrane</keyword>
<gene>
    <name evidence="7" type="ordered locus">SPO1462</name>
</gene>
<keyword evidence="8" id="KW-1185">Reference proteome</keyword>
<feature type="signal peptide" evidence="5">
    <location>
        <begin position="1"/>
        <end position="34"/>
    </location>
</feature>
<dbReference type="InterPro" id="IPR050330">
    <property type="entry name" value="Bact_OuterMem_StrucFunc"/>
</dbReference>
<dbReference type="Proteomes" id="UP000001023">
    <property type="component" value="Chromosome"/>
</dbReference>
<dbReference type="InterPro" id="IPR036737">
    <property type="entry name" value="OmpA-like_sf"/>
</dbReference>
<dbReference type="HOGENOM" id="CLU_662031_0_0_5"/>
<dbReference type="PANTHER" id="PTHR30329">
    <property type="entry name" value="STATOR ELEMENT OF FLAGELLAR MOTOR COMPLEX"/>
    <property type="match status" value="1"/>
</dbReference>
<dbReference type="Gene3D" id="3.30.1330.60">
    <property type="entry name" value="OmpA-like domain"/>
    <property type="match status" value="1"/>
</dbReference>
<feature type="domain" description="OmpA-like" evidence="6">
    <location>
        <begin position="301"/>
        <end position="415"/>
    </location>
</feature>
<comment type="subcellular location">
    <subcellularLocation>
        <location evidence="1">Cell outer membrane</location>
    </subcellularLocation>
</comment>
<dbReference type="PRINTS" id="PR01021">
    <property type="entry name" value="OMPADOMAIN"/>
</dbReference>
<accession>Q5LTF2</accession>
<dbReference type="PaxDb" id="246200-SPO1462"/>
<name>Q5LTF2_RUEPO</name>
<proteinExistence type="predicted"/>
<keyword evidence="5" id="KW-0732">Signal</keyword>
<evidence type="ECO:0000256" key="4">
    <source>
        <dbReference type="PROSITE-ProRule" id="PRU00473"/>
    </source>
</evidence>
<dbReference type="Pfam" id="PF00691">
    <property type="entry name" value="OmpA"/>
    <property type="match status" value="1"/>
</dbReference>
<dbReference type="EMBL" id="CP000031">
    <property type="protein sequence ID" value="AAV94749.1"/>
    <property type="molecule type" value="Genomic_DNA"/>
</dbReference>